<evidence type="ECO:0000313" key="10">
    <source>
        <dbReference type="Proteomes" id="UP000029981"/>
    </source>
</evidence>
<feature type="compositionally biased region" description="Basic and acidic residues" evidence="7">
    <location>
        <begin position="1"/>
        <end position="14"/>
    </location>
</feature>
<proteinExistence type="inferred from homology"/>
<dbReference type="EMBL" id="CM002923">
    <property type="protein sequence ID" value="KGN60789.1"/>
    <property type="molecule type" value="Genomic_DNA"/>
</dbReference>
<sequence length="450" mass="49730">MIHLKGGGEGRDKGVGNQGDLVRSARGAGNSRVMGREIVGDVLEKPNDLVVVLNGVSHEKAHVSPKISEESIDLEEYEEKESSEENLFPENYQETDHDVAAIKSSNLDASVPAPVTMPVPAPPPPPAPAPTPAAVLVLEEKKKEERTVAQKISDFNKSISPGTVAVTPKIMRVNHKIQQPPVQEPEKAVMCSQTIETEPTSTTVPVVEASPNTIELQPPSPEKNSHPNSPQSSSKSSQNDLTKHHEEDHWSIASSTVQSIRQLKSKVTIGMAPTFRSAERAGKRKEFYNKLEEKHKAMEAERVQYEARIKEEQEAAIKQLRKGLVIKANPVPSFYYEGPPPKTELKKLPLTRPKSPNLTRRKSCGDSMNFSIEEKGKLCTRGQRHSFSSQKSEESTNGVARKSKAQVNGQSHNNESFKHRNHVKRDRETKKTTFATTDPHTSNVDIPIQS</sequence>
<evidence type="ECO:0000256" key="5">
    <source>
        <dbReference type="ARBA" id="ARBA00023212"/>
    </source>
</evidence>
<reference evidence="9 10" key="4">
    <citation type="journal article" date="2011" name="BMC Genomics">
        <title>RNA-Seq improves annotation of protein-coding genes in the cucumber genome.</title>
        <authorList>
            <person name="Li Z."/>
            <person name="Zhang Z."/>
            <person name="Yan P."/>
            <person name="Huang S."/>
            <person name="Fei Z."/>
            <person name="Lin K."/>
        </authorList>
    </citation>
    <scope>NUCLEOTIDE SEQUENCE [LARGE SCALE GENOMIC DNA]</scope>
    <source>
        <strain evidence="10">cv. 9930</strain>
    </source>
</reference>
<keyword evidence="10" id="KW-1185">Reference proteome</keyword>
<dbReference type="GO" id="GO:0008017">
    <property type="term" value="F:microtubule binding"/>
    <property type="evidence" value="ECO:0007669"/>
    <property type="project" value="InterPro"/>
</dbReference>
<comment type="subcellular location">
    <subcellularLocation>
        <location evidence="1">Cytoplasm</location>
        <location evidence="1">Cytoskeleton</location>
    </subcellularLocation>
</comment>
<dbReference type="PANTHER" id="PTHR46372:SF6">
    <property type="entry name" value="PROTEIN WVD2-LIKE 1"/>
    <property type="match status" value="1"/>
</dbReference>
<evidence type="ECO:0000256" key="4">
    <source>
        <dbReference type="ARBA" id="ARBA00022701"/>
    </source>
</evidence>
<comment type="similarity">
    <text evidence="2">Belongs to the TPX2 family.</text>
</comment>
<feature type="region of interest" description="Disordered" evidence="7">
    <location>
        <begin position="180"/>
        <end position="256"/>
    </location>
</feature>
<keyword evidence="6" id="KW-0175">Coiled coil</keyword>
<feature type="coiled-coil region" evidence="6">
    <location>
        <begin position="288"/>
        <end position="315"/>
    </location>
</feature>
<feature type="compositionally biased region" description="Low complexity" evidence="7">
    <location>
        <begin position="226"/>
        <end position="238"/>
    </location>
</feature>
<keyword evidence="4" id="KW-0493">Microtubule</keyword>
<dbReference type="STRING" id="3659.A0A0A0LIB5"/>
<evidence type="ECO:0000256" key="1">
    <source>
        <dbReference type="ARBA" id="ARBA00004245"/>
    </source>
</evidence>
<dbReference type="Pfam" id="PF06886">
    <property type="entry name" value="TPX2"/>
    <property type="match status" value="1"/>
</dbReference>
<feature type="compositionally biased region" description="Basic and acidic residues" evidence="7">
    <location>
        <begin position="241"/>
        <end position="250"/>
    </location>
</feature>
<evidence type="ECO:0000256" key="2">
    <source>
        <dbReference type="ARBA" id="ARBA00005885"/>
    </source>
</evidence>
<feature type="region of interest" description="Disordered" evidence="7">
    <location>
        <begin position="337"/>
        <end position="450"/>
    </location>
</feature>
<evidence type="ECO:0000256" key="6">
    <source>
        <dbReference type="SAM" id="Coils"/>
    </source>
</evidence>
<dbReference type="Proteomes" id="UP000029981">
    <property type="component" value="Chromosome 2"/>
</dbReference>
<organism evidence="9 10">
    <name type="scientific">Cucumis sativus</name>
    <name type="common">Cucumber</name>
    <dbReference type="NCBI Taxonomy" id="3659"/>
    <lineage>
        <taxon>Eukaryota</taxon>
        <taxon>Viridiplantae</taxon>
        <taxon>Streptophyta</taxon>
        <taxon>Embryophyta</taxon>
        <taxon>Tracheophyta</taxon>
        <taxon>Spermatophyta</taxon>
        <taxon>Magnoliopsida</taxon>
        <taxon>eudicotyledons</taxon>
        <taxon>Gunneridae</taxon>
        <taxon>Pentapetalae</taxon>
        <taxon>rosids</taxon>
        <taxon>fabids</taxon>
        <taxon>Cucurbitales</taxon>
        <taxon>Cucurbitaceae</taxon>
        <taxon>Benincaseae</taxon>
        <taxon>Cucumis</taxon>
    </lineage>
</organism>
<dbReference type="PANTHER" id="PTHR46372">
    <property type="entry name" value="PROTEIN WVD2-LIKE 3"/>
    <property type="match status" value="1"/>
</dbReference>
<dbReference type="GO" id="GO:0000226">
    <property type="term" value="P:microtubule cytoskeleton organization"/>
    <property type="evidence" value="ECO:0007669"/>
    <property type="project" value="InterPro"/>
</dbReference>
<feature type="compositionally biased region" description="Low complexity" evidence="7">
    <location>
        <begin position="192"/>
        <end position="211"/>
    </location>
</feature>
<feature type="compositionally biased region" description="Polar residues" evidence="7">
    <location>
        <begin position="405"/>
        <end position="414"/>
    </location>
</feature>
<evidence type="ECO:0000313" key="9">
    <source>
        <dbReference type="EMBL" id="KGN60789.1"/>
    </source>
</evidence>
<evidence type="ECO:0000256" key="3">
    <source>
        <dbReference type="ARBA" id="ARBA00022490"/>
    </source>
</evidence>
<evidence type="ECO:0000259" key="8">
    <source>
        <dbReference type="Pfam" id="PF06886"/>
    </source>
</evidence>
<dbReference type="InterPro" id="IPR044806">
    <property type="entry name" value="WVD2/WDL1-4"/>
</dbReference>
<feature type="domain" description="TPX2 C-terminal" evidence="8">
    <location>
        <begin position="274"/>
        <end position="348"/>
    </location>
</feature>
<reference evidence="9 10" key="1">
    <citation type="journal article" date="2009" name="Nat. Genet.">
        <title>The genome of the cucumber, Cucumis sativus L.</title>
        <authorList>
            <person name="Huang S."/>
            <person name="Li R."/>
            <person name="Zhang Z."/>
            <person name="Li L."/>
            <person name="Gu X."/>
            <person name="Fan W."/>
            <person name="Lucas W.J."/>
            <person name="Wang X."/>
            <person name="Xie B."/>
            <person name="Ni P."/>
            <person name="Ren Y."/>
            <person name="Zhu H."/>
            <person name="Li J."/>
            <person name="Lin K."/>
            <person name="Jin W."/>
            <person name="Fei Z."/>
            <person name="Li G."/>
            <person name="Staub J."/>
            <person name="Kilian A."/>
            <person name="van der Vossen E.A."/>
            <person name="Wu Y."/>
            <person name="Guo J."/>
            <person name="He J."/>
            <person name="Jia Z."/>
            <person name="Ren Y."/>
            <person name="Tian G."/>
            <person name="Lu Y."/>
            <person name="Ruan J."/>
            <person name="Qian W."/>
            <person name="Wang M."/>
            <person name="Huang Q."/>
            <person name="Li B."/>
            <person name="Xuan Z."/>
            <person name="Cao J."/>
            <person name="Asan"/>
            <person name="Wu Z."/>
            <person name="Zhang J."/>
            <person name="Cai Q."/>
            <person name="Bai Y."/>
            <person name="Zhao B."/>
            <person name="Han Y."/>
            <person name="Li Y."/>
            <person name="Li X."/>
            <person name="Wang S."/>
            <person name="Shi Q."/>
            <person name="Liu S."/>
            <person name="Cho W.K."/>
            <person name="Kim J.Y."/>
            <person name="Xu Y."/>
            <person name="Heller-Uszynska K."/>
            <person name="Miao H."/>
            <person name="Cheng Z."/>
            <person name="Zhang S."/>
            <person name="Wu J."/>
            <person name="Yang Y."/>
            <person name="Kang H."/>
            <person name="Li M."/>
            <person name="Liang H."/>
            <person name="Ren X."/>
            <person name="Shi Z."/>
            <person name="Wen M."/>
            <person name="Jian M."/>
            <person name="Yang H."/>
            <person name="Zhang G."/>
            <person name="Yang Z."/>
            <person name="Chen R."/>
            <person name="Liu S."/>
            <person name="Li J."/>
            <person name="Ma L."/>
            <person name="Liu H."/>
            <person name="Zhou Y."/>
            <person name="Zhao J."/>
            <person name="Fang X."/>
            <person name="Li G."/>
            <person name="Fang L."/>
            <person name="Li Y."/>
            <person name="Liu D."/>
            <person name="Zheng H."/>
            <person name="Zhang Y."/>
            <person name="Qin N."/>
            <person name="Li Z."/>
            <person name="Yang G."/>
            <person name="Yang S."/>
            <person name="Bolund L."/>
            <person name="Kristiansen K."/>
            <person name="Zheng H."/>
            <person name="Li S."/>
            <person name="Zhang X."/>
            <person name="Yang H."/>
            <person name="Wang J."/>
            <person name="Sun R."/>
            <person name="Zhang B."/>
            <person name="Jiang S."/>
            <person name="Wang J."/>
            <person name="Du Y."/>
            <person name="Li S."/>
        </authorList>
    </citation>
    <scope>NUCLEOTIDE SEQUENCE [LARGE SCALE GENOMIC DNA]</scope>
    <source>
        <strain evidence="10">cv. 9930</strain>
    </source>
</reference>
<feature type="region of interest" description="Disordered" evidence="7">
    <location>
        <begin position="1"/>
        <end position="31"/>
    </location>
</feature>
<feature type="compositionally biased region" description="Polar residues" evidence="7">
    <location>
        <begin position="385"/>
        <end position="398"/>
    </location>
</feature>
<evidence type="ECO:0000256" key="7">
    <source>
        <dbReference type="SAM" id="MobiDB-lite"/>
    </source>
</evidence>
<protein>
    <recommendedName>
        <fullName evidence="8">TPX2 C-terminal domain-containing protein</fullName>
    </recommendedName>
</protein>
<reference evidence="9 10" key="3">
    <citation type="journal article" date="2010" name="BMC Genomics">
        <title>Transcriptome sequencing and comparative analysis of cucumber flowers with different sex types.</title>
        <authorList>
            <person name="Guo S."/>
            <person name="Zheng Y."/>
            <person name="Joung J.G."/>
            <person name="Liu S."/>
            <person name="Zhang Z."/>
            <person name="Crasta O.R."/>
            <person name="Sobral B.W."/>
            <person name="Xu Y."/>
            <person name="Huang S."/>
            <person name="Fei Z."/>
        </authorList>
    </citation>
    <scope>NUCLEOTIDE SEQUENCE [LARGE SCALE GENOMIC DNA]</scope>
    <source>
        <strain evidence="10">cv. 9930</strain>
    </source>
</reference>
<reference evidence="9 10" key="2">
    <citation type="journal article" date="2009" name="PLoS ONE">
        <title>An integrated genetic and cytogenetic map of the cucumber genome.</title>
        <authorList>
            <person name="Ren Y."/>
            <person name="Zhang Z."/>
            <person name="Liu J."/>
            <person name="Staub J.E."/>
            <person name="Han Y."/>
            <person name="Cheng Z."/>
            <person name="Li X."/>
            <person name="Lu J."/>
            <person name="Miao H."/>
            <person name="Kang H."/>
            <person name="Xie B."/>
            <person name="Gu X."/>
            <person name="Wang X."/>
            <person name="Du Y."/>
            <person name="Jin W."/>
            <person name="Huang S."/>
        </authorList>
    </citation>
    <scope>NUCLEOTIDE SEQUENCE [LARGE SCALE GENOMIC DNA]</scope>
    <source>
        <strain evidence="10">cv. 9930</strain>
    </source>
</reference>
<feature type="compositionally biased region" description="Polar residues" evidence="7">
    <location>
        <begin position="432"/>
        <end position="450"/>
    </location>
</feature>
<feature type="compositionally biased region" description="Acidic residues" evidence="7">
    <location>
        <begin position="70"/>
        <end position="84"/>
    </location>
</feature>
<dbReference type="InterPro" id="IPR027329">
    <property type="entry name" value="TPX2_C"/>
</dbReference>
<dbReference type="AlphaFoldDB" id="A0A0A0LIB5"/>
<name>A0A0A0LIB5_CUCSA</name>
<dbReference type="GO" id="GO:0005874">
    <property type="term" value="C:microtubule"/>
    <property type="evidence" value="ECO:0007669"/>
    <property type="project" value="UniProtKB-KW"/>
</dbReference>
<feature type="region of interest" description="Disordered" evidence="7">
    <location>
        <begin position="60"/>
        <end position="92"/>
    </location>
</feature>
<gene>
    <name evidence="9" type="ORF">Csa_2G010250</name>
</gene>
<keyword evidence="5" id="KW-0206">Cytoskeleton</keyword>
<accession>A0A0A0LIB5</accession>
<dbReference type="eggNOG" id="ENOG502SIMI">
    <property type="taxonomic scope" value="Eukaryota"/>
</dbReference>
<dbReference type="Gramene" id="KGN60789">
    <property type="protein sequence ID" value="KGN60789"/>
    <property type="gene ID" value="Csa_2G010250"/>
</dbReference>
<keyword evidence="3" id="KW-0963">Cytoplasm</keyword>